<dbReference type="PANTHER" id="PTHR22933:SF43">
    <property type="entry name" value="LP10131P"/>
    <property type="match status" value="1"/>
</dbReference>
<comment type="caution">
    <text evidence="4">The sequence shown here is derived from an EMBL/GenBank/DDBJ whole genome shotgun (WGS) entry which is preliminary data.</text>
</comment>
<feature type="compositionally biased region" description="Polar residues" evidence="1">
    <location>
        <begin position="876"/>
        <end position="888"/>
    </location>
</feature>
<sequence>MSSKWCASVLLLCTIANGPSLIMGSGRGDILTLTEVQPPGNNSRSGLRKSGSLASEFLVIKSSLGGDERLSKVRRIRRETSTEYLKVKVSSGSYVYRPVPTKESHQNSTRELTRVPRGNGNKKKAKGGYSGGGYSEGGYSEGGYVSGGYIYTTSTTTTPAPVARVTTEENDAVGLPPPALPDTDFNTQARTTTTTEDPTDIRDNIPGEPGRDYQAYSSIPKTSFTCEGRAPGFYADVEAGCQVFHRCTDDPWYTGQVRVIMDSFLCPNGSLFNQQILSCDWWGNTDCNGSAEFYEINQQLGQLEETDAGTVQYVKFTGIRVPPPPGTKKVAPTIIPKADRLPLDPKYKSNPSTNNTGNGASGSRPLENDEDLGIIEDFEGVPDGEYRPLNSQFESIEDREGSSQNLDEVKESLPKKSRRKSSKKATTTTPAPTSSSEESSEETQQPSAATNSNARPLVVNRDRGENTEAATPPADLLPPEFAGDPVQREDSGNDDDDDDRGKNDRDSNSPNPSKQDYLPPRDEYLPPKESRGYSYPKPDKEYLPPPDKDYLPPPDKDYLPPSGIRSPDSDYLPPGEAYVSGTSPSTNQYLPPTTQRPGRDYLPPDRSRDSYAPQGLHTYSTIPDSYYRKPSTGYGQPVTSPYSDYLPPTPPSREYGQPNAGRDYLPPSRDYGTPRQQSRDYLPPKKDYLPPPKEYGTPQRGEYLPPKKDYLPPRPGYGTPTNDYLPPSKDYGTPKNKEYLPPQRSNDYLPPKNDYLPPKNDYLPPKNDYLPPKNDYLPPKNDYLPPKSQPNDYLPPKPQSSDYLPPQPSPYSYGTPQSGTYTFYPDQTTVTEHWPAKFAFEAPVTPNSLFASQNYASNYASSGPNFAYQYPRTHYDGSTTPYSQQPTAPSKDYGQPQHQSHDYLPPRNSYPPPSSYNDYLPPRKPNDSYLPPQKPGGDYGPPRPGSDYLPHQKPNGDYGPPRPGNDYLPPQKPNGDYGPPRPGNDNSPPRKPNGDYGPPRPGNDYLPPQKPNGDYGPPRPGNDYLPPQKPNGDSPRPGNDYLPPQKPNGDYGPPRPGNDYLPPQKPNGDYGPPKPGNDYLPPQKPNGDYGPPRPGNDYLPPQKPNGDYGPPRPGNDYLPPQKPNGDYGPPRPGNDYLPPQKPNGDYGPPRPGNDYLPPQKPDKDYLPPQRPNNDYLPPHKPNDEYLPPQDSRGYSHPTTGGYSTLPDHILKDYTPGPTPPTSYSTIPDQTPPPIYDSGQPSGSGLYTINPPKIDIVSVPLVSYSHVLNPILAEFSPFKKR</sequence>
<feature type="compositionally biased region" description="Basic and acidic residues" evidence="1">
    <location>
        <begin position="199"/>
        <end position="211"/>
    </location>
</feature>
<feature type="region of interest" description="Disordered" evidence="1">
    <location>
        <begin position="171"/>
        <end position="212"/>
    </location>
</feature>
<feature type="compositionally biased region" description="Basic and acidic residues" evidence="1">
    <location>
        <begin position="396"/>
        <end position="414"/>
    </location>
</feature>
<feature type="compositionally biased region" description="Polar residues" evidence="1">
    <location>
        <begin position="633"/>
        <end position="642"/>
    </location>
</feature>
<feature type="compositionally biased region" description="Basic and acidic residues" evidence="1">
    <location>
        <begin position="337"/>
        <end position="347"/>
    </location>
</feature>
<feature type="region of interest" description="Disordered" evidence="1">
    <location>
        <begin position="395"/>
        <end position="826"/>
    </location>
</feature>
<reference evidence="4 5" key="1">
    <citation type="submission" date="2024-08" db="EMBL/GenBank/DDBJ databases">
        <authorList>
            <person name="Cucini C."/>
            <person name="Frati F."/>
        </authorList>
    </citation>
    <scope>NUCLEOTIDE SEQUENCE [LARGE SCALE GENOMIC DNA]</scope>
</reference>
<dbReference type="Pfam" id="PF02757">
    <property type="entry name" value="YLP"/>
    <property type="match status" value="1"/>
</dbReference>
<evidence type="ECO:0000256" key="1">
    <source>
        <dbReference type="SAM" id="MobiDB-lite"/>
    </source>
</evidence>
<dbReference type="PANTHER" id="PTHR22933">
    <property type="entry name" value="FI18007P1-RELATED"/>
    <property type="match status" value="1"/>
</dbReference>
<dbReference type="InterPro" id="IPR004019">
    <property type="entry name" value="YLP_motif"/>
</dbReference>
<evidence type="ECO:0000313" key="4">
    <source>
        <dbReference type="EMBL" id="CAL8082930.1"/>
    </source>
</evidence>
<organism evidence="4 5">
    <name type="scientific">Orchesella dallaii</name>
    <dbReference type="NCBI Taxonomy" id="48710"/>
    <lineage>
        <taxon>Eukaryota</taxon>
        <taxon>Metazoa</taxon>
        <taxon>Ecdysozoa</taxon>
        <taxon>Arthropoda</taxon>
        <taxon>Hexapoda</taxon>
        <taxon>Collembola</taxon>
        <taxon>Entomobryomorpha</taxon>
        <taxon>Entomobryoidea</taxon>
        <taxon>Orchesellidae</taxon>
        <taxon>Orchesellinae</taxon>
        <taxon>Orchesella</taxon>
    </lineage>
</organism>
<dbReference type="InterPro" id="IPR036508">
    <property type="entry name" value="Chitin-bd_dom_sf"/>
</dbReference>
<dbReference type="PROSITE" id="PS50940">
    <property type="entry name" value="CHIT_BIND_II"/>
    <property type="match status" value="1"/>
</dbReference>
<dbReference type="InterPro" id="IPR052976">
    <property type="entry name" value="Scoloptoxin-like"/>
</dbReference>
<feature type="compositionally biased region" description="Basic and acidic residues" evidence="1">
    <location>
        <begin position="597"/>
        <end position="609"/>
    </location>
</feature>
<dbReference type="Gene3D" id="2.170.140.10">
    <property type="entry name" value="Chitin binding domain"/>
    <property type="match status" value="1"/>
</dbReference>
<feature type="signal peptide" evidence="2">
    <location>
        <begin position="1"/>
        <end position="20"/>
    </location>
</feature>
<feature type="region of interest" description="Disordered" evidence="1">
    <location>
        <begin position="97"/>
        <end position="137"/>
    </location>
</feature>
<feature type="compositionally biased region" description="Low complexity" evidence="1">
    <location>
        <begin position="182"/>
        <end position="196"/>
    </location>
</feature>
<keyword evidence="5" id="KW-1185">Reference proteome</keyword>
<gene>
    <name evidence="4" type="ORF">ODALV1_LOCUS5353</name>
</gene>
<evidence type="ECO:0000256" key="2">
    <source>
        <dbReference type="SAM" id="SignalP"/>
    </source>
</evidence>
<evidence type="ECO:0000259" key="3">
    <source>
        <dbReference type="PROSITE" id="PS50940"/>
    </source>
</evidence>
<feature type="region of interest" description="Disordered" evidence="1">
    <location>
        <begin position="861"/>
        <end position="1246"/>
    </location>
</feature>
<dbReference type="InterPro" id="IPR002557">
    <property type="entry name" value="Chitin-bd_dom"/>
</dbReference>
<dbReference type="Pfam" id="PF01607">
    <property type="entry name" value="CBM_14"/>
    <property type="match status" value="1"/>
</dbReference>
<feature type="chain" id="PRO_5046339250" description="Chitin-binding type-2 domain-containing protein" evidence="2">
    <location>
        <begin position="21"/>
        <end position="1280"/>
    </location>
</feature>
<dbReference type="Proteomes" id="UP001642540">
    <property type="component" value="Unassembled WGS sequence"/>
</dbReference>
<feature type="domain" description="Chitin-binding type-2" evidence="3">
    <location>
        <begin position="223"/>
        <end position="289"/>
    </location>
</feature>
<protein>
    <recommendedName>
        <fullName evidence="3">Chitin-binding type-2 domain-containing protein</fullName>
    </recommendedName>
</protein>
<name>A0ABP1PYQ5_9HEXA</name>
<feature type="compositionally biased region" description="Polar residues" evidence="1">
    <location>
        <begin position="810"/>
        <end position="826"/>
    </location>
</feature>
<feature type="compositionally biased region" description="Gly residues" evidence="1">
    <location>
        <begin position="128"/>
        <end position="137"/>
    </location>
</feature>
<feature type="compositionally biased region" description="Polar residues" evidence="1">
    <location>
        <begin position="349"/>
        <end position="358"/>
    </location>
</feature>
<keyword evidence="2" id="KW-0732">Signal</keyword>
<accession>A0ABP1PYQ5</accession>
<dbReference type="SUPFAM" id="SSF57625">
    <property type="entry name" value="Invertebrate chitin-binding proteins"/>
    <property type="match status" value="1"/>
</dbReference>
<dbReference type="EMBL" id="CAXLJM020000016">
    <property type="protein sequence ID" value="CAL8082930.1"/>
    <property type="molecule type" value="Genomic_DNA"/>
</dbReference>
<evidence type="ECO:0000313" key="5">
    <source>
        <dbReference type="Proteomes" id="UP001642540"/>
    </source>
</evidence>
<feature type="compositionally biased region" description="Low complexity" evidence="1">
    <location>
        <begin position="424"/>
        <end position="449"/>
    </location>
</feature>
<feature type="region of interest" description="Disordered" evidence="1">
    <location>
        <begin position="322"/>
        <end position="369"/>
    </location>
</feature>
<proteinExistence type="predicted"/>
<feature type="compositionally biased region" description="Basic and acidic residues" evidence="1">
    <location>
        <begin position="519"/>
        <end position="558"/>
    </location>
</feature>
<feature type="compositionally biased region" description="Polar residues" evidence="1">
    <location>
        <begin position="580"/>
        <end position="596"/>
    </location>
</feature>